<dbReference type="EMBL" id="OU466862">
    <property type="protein sequence ID" value="CAH2071227.1"/>
    <property type="molecule type" value="Genomic_DNA"/>
</dbReference>
<feature type="region of interest" description="Disordered" evidence="1">
    <location>
        <begin position="313"/>
        <end position="343"/>
    </location>
</feature>
<name>A0AAU9SVB3_THLAR</name>
<evidence type="ECO:0000256" key="1">
    <source>
        <dbReference type="SAM" id="MobiDB-lite"/>
    </source>
</evidence>
<accession>A0AAU9SVB3</accession>
<proteinExistence type="predicted"/>
<gene>
    <name evidence="2" type="ORF">TAV2_LOCUS19826</name>
</gene>
<sequence>MKVTSSLGFEIVVEGKLRSKTEGFGVIVMSREQSNGSASLRLDPSARMGSPDGSVFKTAMLCNNCSSSQNLYRRRSVKLKRLWQHSWVTIPCGSYLEENVGVKFRSITEGFGLGQTVAFTITREMKRGTHVQDVGSPDESVFQAAMSKKCVSRYQEVPTIFISQCNKALGDDKSVVVTIAGLIAGGDHTTTTPETTGLSTDVPLCMDNPLLVKEVLGEIAARMFFTVHLRCCYTPALIERFIKKNRESYGKVELGPLKLRPLWPQVVQQVFLKLVSLQKEICKFKTKKRVVNFGSKLEIYCNRWKVTTGTEDAIENDKRSTPSRVATSIAFKTSAPEQTPNRS</sequence>
<evidence type="ECO:0000313" key="3">
    <source>
        <dbReference type="Proteomes" id="UP000836841"/>
    </source>
</evidence>
<keyword evidence="3" id="KW-1185">Reference proteome</keyword>
<organism evidence="2 3">
    <name type="scientific">Thlaspi arvense</name>
    <name type="common">Field penny-cress</name>
    <dbReference type="NCBI Taxonomy" id="13288"/>
    <lineage>
        <taxon>Eukaryota</taxon>
        <taxon>Viridiplantae</taxon>
        <taxon>Streptophyta</taxon>
        <taxon>Embryophyta</taxon>
        <taxon>Tracheophyta</taxon>
        <taxon>Spermatophyta</taxon>
        <taxon>Magnoliopsida</taxon>
        <taxon>eudicotyledons</taxon>
        <taxon>Gunneridae</taxon>
        <taxon>Pentapetalae</taxon>
        <taxon>rosids</taxon>
        <taxon>malvids</taxon>
        <taxon>Brassicales</taxon>
        <taxon>Brassicaceae</taxon>
        <taxon>Thlaspideae</taxon>
        <taxon>Thlaspi</taxon>
    </lineage>
</organism>
<dbReference type="Proteomes" id="UP000836841">
    <property type="component" value="Chromosome 6"/>
</dbReference>
<dbReference type="AlphaFoldDB" id="A0AAU9SVB3"/>
<evidence type="ECO:0000313" key="2">
    <source>
        <dbReference type="EMBL" id="CAH2071227.1"/>
    </source>
</evidence>
<protein>
    <submittedName>
        <fullName evidence="2">Uncharacterized protein</fullName>
    </submittedName>
</protein>
<reference evidence="2 3" key="1">
    <citation type="submission" date="2022-03" db="EMBL/GenBank/DDBJ databases">
        <authorList>
            <person name="Nunn A."/>
            <person name="Chopra R."/>
            <person name="Nunn A."/>
            <person name="Contreras Garrido A."/>
        </authorList>
    </citation>
    <scope>NUCLEOTIDE SEQUENCE [LARGE SCALE GENOMIC DNA]</scope>
</reference>